<dbReference type="GO" id="GO:0030170">
    <property type="term" value="F:pyridoxal phosphate binding"/>
    <property type="evidence" value="ECO:0007669"/>
    <property type="project" value="InterPro"/>
</dbReference>
<dbReference type="Gene3D" id="3.90.1150.10">
    <property type="entry name" value="Aspartate Aminotransferase, domain 1"/>
    <property type="match status" value="1"/>
</dbReference>
<dbReference type="InterPro" id="IPR015422">
    <property type="entry name" value="PyrdxlP-dep_Trfase_small"/>
</dbReference>
<keyword evidence="4 5" id="KW-0663">Pyridoxal phosphate</keyword>
<comment type="cofactor">
    <cofactor evidence="1 6">
        <name>pyridoxal 5'-phosphate</name>
        <dbReference type="ChEBI" id="CHEBI:597326"/>
    </cofactor>
</comment>
<accession>A0A931AUD0</accession>
<dbReference type="Proteomes" id="UP000621436">
    <property type="component" value="Unassembled WGS sequence"/>
</dbReference>
<reference evidence="7" key="1">
    <citation type="submission" date="2020-11" db="EMBL/GenBank/DDBJ databases">
        <title>Halonatronomonas betainensis gen. nov., sp. nov. a novel haloalkaliphilic representative of the family Halanaerobiacae capable of betaine degradation.</title>
        <authorList>
            <person name="Boltyanskaya Y."/>
            <person name="Kevbrin V."/>
            <person name="Detkova E."/>
            <person name="Grouzdev D.S."/>
            <person name="Koziaeva V."/>
            <person name="Zhilina T."/>
        </authorList>
    </citation>
    <scope>NUCLEOTIDE SEQUENCE</scope>
    <source>
        <strain evidence="7">Z-7014</strain>
    </source>
</reference>
<evidence type="ECO:0000256" key="1">
    <source>
        <dbReference type="ARBA" id="ARBA00001933"/>
    </source>
</evidence>
<dbReference type="Pfam" id="PF01053">
    <property type="entry name" value="Cys_Met_Meta_PP"/>
    <property type="match status" value="1"/>
</dbReference>
<feature type="modified residue" description="N6-(pyridoxal phosphate)lysine" evidence="5">
    <location>
        <position position="208"/>
    </location>
</feature>
<evidence type="ECO:0000313" key="8">
    <source>
        <dbReference type="Proteomes" id="UP000621436"/>
    </source>
</evidence>
<dbReference type="GO" id="GO:0005737">
    <property type="term" value="C:cytoplasm"/>
    <property type="evidence" value="ECO:0007669"/>
    <property type="project" value="TreeGrafter"/>
</dbReference>
<dbReference type="FunFam" id="3.40.640.10:FF:000035">
    <property type="entry name" value="O-succinylhomoserine sulfhydrylase"/>
    <property type="match status" value="1"/>
</dbReference>
<dbReference type="InterPro" id="IPR015424">
    <property type="entry name" value="PyrdxlP-dep_Trfase"/>
</dbReference>
<dbReference type="GO" id="GO:0019346">
    <property type="term" value="P:transsulfuration"/>
    <property type="evidence" value="ECO:0007669"/>
    <property type="project" value="InterPro"/>
</dbReference>
<dbReference type="Gene3D" id="3.40.640.10">
    <property type="entry name" value="Type I PLP-dependent aspartate aminotransferase-like (Major domain)"/>
    <property type="match status" value="1"/>
</dbReference>
<keyword evidence="3" id="KW-0808">Transferase</keyword>
<evidence type="ECO:0000256" key="4">
    <source>
        <dbReference type="ARBA" id="ARBA00022898"/>
    </source>
</evidence>
<dbReference type="NCBIfam" id="TIGR01326">
    <property type="entry name" value="OAH_OAS_sulfhy"/>
    <property type="match status" value="1"/>
</dbReference>
<comment type="caution">
    <text evidence="7">The sequence shown here is derived from an EMBL/GenBank/DDBJ whole genome shotgun (WGS) entry which is preliminary data.</text>
</comment>
<evidence type="ECO:0000313" key="7">
    <source>
        <dbReference type="EMBL" id="MBF8436839.1"/>
    </source>
</evidence>
<dbReference type="InterPro" id="IPR006235">
    <property type="entry name" value="OAc-hSer/O-AcSer_sulfhydrylase"/>
</dbReference>
<name>A0A931AUD0_9FIRM</name>
<dbReference type="PIRSF" id="PIRSF001434">
    <property type="entry name" value="CGS"/>
    <property type="match status" value="1"/>
</dbReference>
<sequence>MTQKWKKSTKAVRSGYKPEVGDPQVLPLVQSTTYNYDDPERLADIFDLKEEGHIYSRISNPTVAAFAEKINDLEGGAAALATSSGQAATTIALLNICQQGQHILAAANLYGGTYTLLSSTLKKYGIEVTFVDPESSVEEIINKARPETRLVFAETISNPSLNVLDFEKFSNVAKEIDVPLIIDNTFPTPILCNPLEHGADIVLHSATKYIDGHARAVGGVIVDGGSFNWDNGKYPELTEPDPTYNGVRYVERFGDEAYIIKARANLLRDLGATLSPFNAFLLNLGSETLELRMERHSSNTQELAEFLEEHQKVNWVNYPGLKSSDKYHLTEKYLPDGASGILTFGVKGGIESAKKLLTSFDLTSLVIHVGDARTSILHPATTTHKQLGPEELKESGVSEDMLRVSVGIENIEDIIEDFDQALAKI</sequence>
<dbReference type="RefSeq" id="WP_270453756.1">
    <property type="nucleotide sequence ID" value="NZ_JADPIE010000003.1"/>
</dbReference>
<comment type="similarity">
    <text evidence="2 6">Belongs to the trans-sulfuration enzymes family.</text>
</comment>
<dbReference type="InterPro" id="IPR015421">
    <property type="entry name" value="PyrdxlP-dep_Trfase_major"/>
</dbReference>
<dbReference type="PANTHER" id="PTHR43797">
    <property type="entry name" value="HOMOCYSTEINE/CYSTEINE SYNTHASE"/>
    <property type="match status" value="1"/>
</dbReference>
<protein>
    <submittedName>
        <fullName evidence="7">O-acetylhomoserine aminocarboxypropyltransferase/cysteine synthase</fullName>
    </submittedName>
</protein>
<dbReference type="GO" id="GO:0006535">
    <property type="term" value="P:cysteine biosynthetic process from serine"/>
    <property type="evidence" value="ECO:0007669"/>
    <property type="project" value="TreeGrafter"/>
</dbReference>
<keyword evidence="8" id="KW-1185">Reference proteome</keyword>
<organism evidence="7 8">
    <name type="scientific">Halonatronomonas betaini</name>
    <dbReference type="NCBI Taxonomy" id="2778430"/>
    <lineage>
        <taxon>Bacteria</taxon>
        <taxon>Bacillati</taxon>
        <taxon>Bacillota</taxon>
        <taxon>Clostridia</taxon>
        <taxon>Halanaerobiales</taxon>
        <taxon>Halarsenatibacteraceae</taxon>
        <taxon>Halonatronomonas</taxon>
    </lineage>
</organism>
<dbReference type="GO" id="GO:0004124">
    <property type="term" value="F:cysteine synthase activity"/>
    <property type="evidence" value="ECO:0007669"/>
    <property type="project" value="TreeGrafter"/>
</dbReference>
<proteinExistence type="inferred from homology"/>
<evidence type="ECO:0000256" key="2">
    <source>
        <dbReference type="ARBA" id="ARBA00009077"/>
    </source>
</evidence>
<dbReference type="SUPFAM" id="SSF53383">
    <property type="entry name" value="PLP-dependent transferases"/>
    <property type="match status" value="1"/>
</dbReference>
<evidence type="ECO:0000256" key="6">
    <source>
        <dbReference type="RuleBase" id="RU362118"/>
    </source>
</evidence>
<gene>
    <name evidence="7" type="ORF">I0Q91_07115</name>
</gene>
<evidence type="ECO:0000256" key="5">
    <source>
        <dbReference type="PIRSR" id="PIRSR001434-2"/>
    </source>
</evidence>
<dbReference type="InterPro" id="IPR000277">
    <property type="entry name" value="Cys/Met-Metab_PyrdxlP-dep_enz"/>
</dbReference>
<dbReference type="GO" id="GO:0071269">
    <property type="term" value="P:L-homocysteine biosynthetic process"/>
    <property type="evidence" value="ECO:0007669"/>
    <property type="project" value="TreeGrafter"/>
</dbReference>
<dbReference type="EMBL" id="JADPIE010000003">
    <property type="protein sequence ID" value="MBF8436839.1"/>
    <property type="molecule type" value="Genomic_DNA"/>
</dbReference>
<dbReference type="AlphaFoldDB" id="A0A931AUD0"/>
<evidence type="ECO:0000256" key="3">
    <source>
        <dbReference type="ARBA" id="ARBA00022679"/>
    </source>
</evidence>
<dbReference type="CDD" id="cd00614">
    <property type="entry name" value="CGS_like"/>
    <property type="match status" value="1"/>
</dbReference>
<dbReference type="GO" id="GO:0003961">
    <property type="term" value="F:O-acetylhomoserine aminocarboxypropyltransferase activity"/>
    <property type="evidence" value="ECO:0007669"/>
    <property type="project" value="TreeGrafter"/>
</dbReference>
<dbReference type="PANTHER" id="PTHR43797:SF3">
    <property type="entry name" value="O-ACETYLHOMOSERINE SULFHYDRYLASE"/>
    <property type="match status" value="1"/>
</dbReference>